<keyword evidence="6" id="KW-1185">Reference proteome</keyword>
<dbReference type="HOGENOM" id="CLU_010194_9_1_1"/>
<dbReference type="PRINTS" id="PR00080">
    <property type="entry name" value="SDRFAMILY"/>
</dbReference>
<evidence type="ECO:0000256" key="3">
    <source>
        <dbReference type="ARBA" id="ARBA00023002"/>
    </source>
</evidence>
<evidence type="ECO:0008006" key="7">
    <source>
        <dbReference type="Google" id="ProtNLM"/>
    </source>
</evidence>
<dbReference type="SUPFAM" id="SSF51735">
    <property type="entry name" value="NAD(P)-binding Rossmann-fold domains"/>
    <property type="match status" value="1"/>
</dbReference>
<gene>
    <name evidence="5" type="ORF">HYDPIDRAFT_112002</name>
</gene>
<dbReference type="Pfam" id="PF00106">
    <property type="entry name" value="adh_short"/>
    <property type="match status" value="1"/>
</dbReference>
<name>A0A0C9W197_9AGAM</name>
<evidence type="ECO:0000313" key="5">
    <source>
        <dbReference type="EMBL" id="KIJ64620.1"/>
    </source>
</evidence>
<evidence type="ECO:0000256" key="2">
    <source>
        <dbReference type="ARBA" id="ARBA00022857"/>
    </source>
</evidence>
<sequence>MPTWLITGASRGLGLGLAQELIASSDNIVFATCRHPEEAKNLRLLSESPSRKGSLFIIQLNVTDEASVFIAQREVESILGQRGLDFLINNAGVATKDDLPSNLSVSNLISAVETNVGGTALVTRMFIPLLERSAKKIIVNITSTLGSIGNDTGGEHTTYSISKAALNMLTYKQVKERPDLITFMIHPGWCKTDMGGDNATLEVAEGARKVLRIVKGATPEYTGKFFDEEGVIVPW</sequence>
<proteinExistence type="inferred from homology"/>
<dbReference type="Gene3D" id="3.40.50.720">
    <property type="entry name" value="NAD(P)-binding Rossmann-like Domain"/>
    <property type="match status" value="1"/>
</dbReference>
<evidence type="ECO:0000256" key="1">
    <source>
        <dbReference type="ARBA" id="ARBA00006484"/>
    </source>
</evidence>
<evidence type="ECO:0000313" key="6">
    <source>
        <dbReference type="Proteomes" id="UP000053820"/>
    </source>
</evidence>
<organism evidence="5 6">
    <name type="scientific">Hydnomerulius pinastri MD-312</name>
    <dbReference type="NCBI Taxonomy" id="994086"/>
    <lineage>
        <taxon>Eukaryota</taxon>
        <taxon>Fungi</taxon>
        <taxon>Dikarya</taxon>
        <taxon>Basidiomycota</taxon>
        <taxon>Agaricomycotina</taxon>
        <taxon>Agaricomycetes</taxon>
        <taxon>Agaricomycetidae</taxon>
        <taxon>Boletales</taxon>
        <taxon>Boletales incertae sedis</taxon>
        <taxon>Leucogyrophana</taxon>
    </lineage>
</organism>
<dbReference type="GO" id="GO:0016491">
    <property type="term" value="F:oxidoreductase activity"/>
    <property type="evidence" value="ECO:0007669"/>
    <property type="project" value="UniProtKB-KW"/>
</dbReference>
<dbReference type="OrthoDB" id="9876299at2759"/>
<dbReference type="PANTHER" id="PTHR43544:SF7">
    <property type="entry name" value="NADB-LER2"/>
    <property type="match status" value="1"/>
</dbReference>
<dbReference type="AlphaFoldDB" id="A0A0C9W197"/>
<accession>A0A0C9W197</accession>
<reference evidence="5 6" key="1">
    <citation type="submission" date="2014-04" db="EMBL/GenBank/DDBJ databases">
        <title>Evolutionary Origins and Diversification of the Mycorrhizal Mutualists.</title>
        <authorList>
            <consortium name="DOE Joint Genome Institute"/>
            <consortium name="Mycorrhizal Genomics Consortium"/>
            <person name="Kohler A."/>
            <person name="Kuo A."/>
            <person name="Nagy L.G."/>
            <person name="Floudas D."/>
            <person name="Copeland A."/>
            <person name="Barry K.W."/>
            <person name="Cichocki N."/>
            <person name="Veneault-Fourrey C."/>
            <person name="LaButti K."/>
            <person name="Lindquist E.A."/>
            <person name="Lipzen A."/>
            <person name="Lundell T."/>
            <person name="Morin E."/>
            <person name="Murat C."/>
            <person name="Riley R."/>
            <person name="Ohm R."/>
            <person name="Sun H."/>
            <person name="Tunlid A."/>
            <person name="Henrissat B."/>
            <person name="Grigoriev I.V."/>
            <person name="Hibbett D.S."/>
            <person name="Martin F."/>
        </authorList>
    </citation>
    <scope>NUCLEOTIDE SEQUENCE [LARGE SCALE GENOMIC DNA]</scope>
    <source>
        <strain evidence="5 6">MD-312</strain>
    </source>
</reference>
<dbReference type="PRINTS" id="PR00081">
    <property type="entry name" value="GDHRDH"/>
</dbReference>
<keyword evidence="3" id="KW-0560">Oxidoreductase</keyword>
<keyword evidence="2" id="KW-0521">NADP</keyword>
<protein>
    <recommendedName>
        <fullName evidence="7">C-factor</fullName>
    </recommendedName>
</protein>
<dbReference type="InterPro" id="IPR002347">
    <property type="entry name" value="SDR_fam"/>
</dbReference>
<dbReference type="PANTHER" id="PTHR43544">
    <property type="entry name" value="SHORT-CHAIN DEHYDROGENASE/REDUCTASE"/>
    <property type="match status" value="1"/>
</dbReference>
<dbReference type="InterPro" id="IPR051468">
    <property type="entry name" value="Fungal_SecMetab_SDRs"/>
</dbReference>
<dbReference type="Proteomes" id="UP000053820">
    <property type="component" value="Unassembled WGS sequence"/>
</dbReference>
<comment type="similarity">
    <text evidence="1 4">Belongs to the short-chain dehydrogenases/reductases (SDR) family.</text>
</comment>
<dbReference type="GO" id="GO:0005737">
    <property type="term" value="C:cytoplasm"/>
    <property type="evidence" value="ECO:0007669"/>
    <property type="project" value="TreeGrafter"/>
</dbReference>
<dbReference type="InterPro" id="IPR036291">
    <property type="entry name" value="NAD(P)-bd_dom_sf"/>
</dbReference>
<evidence type="ECO:0000256" key="4">
    <source>
        <dbReference type="RuleBase" id="RU000363"/>
    </source>
</evidence>
<dbReference type="EMBL" id="KN839846">
    <property type="protein sequence ID" value="KIJ64620.1"/>
    <property type="molecule type" value="Genomic_DNA"/>
</dbReference>
<dbReference type="CDD" id="cd05325">
    <property type="entry name" value="carb_red_sniffer_like_SDR_c"/>
    <property type="match status" value="1"/>
</dbReference>